<dbReference type="GO" id="GO:0071944">
    <property type="term" value="C:cell periphery"/>
    <property type="evidence" value="ECO:0007669"/>
    <property type="project" value="TreeGrafter"/>
</dbReference>
<feature type="signal peptide" evidence="4">
    <location>
        <begin position="1"/>
        <end position="20"/>
    </location>
</feature>
<evidence type="ECO:0000256" key="3">
    <source>
        <dbReference type="SAM" id="Phobius"/>
    </source>
</evidence>
<feature type="region of interest" description="Disordered" evidence="2">
    <location>
        <begin position="482"/>
        <end position="502"/>
    </location>
</feature>
<dbReference type="Proteomes" id="UP000006591">
    <property type="component" value="Chromosome 1"/>
</dbReference>
<dbReference type="PANTHER" id="PTHR33470:SF4">
    <property type="entry name" value="OS01G0164025 PROTEIN"/>
    <property type="match status" value="1"/>
</dbReference>
<feature type="transmembrane region" description="Helical" evidence="3">
    <location>
        <begin position="820"/>
        <end position="840"/>
    </location>
</feature>
<feature type="region of interest" description="Disordered" evidence="2">
    <location>
        <begin position="617"/>
        <end position="638"/>
    </location>
</feature>
<proteinExistence type="predicted"/>
<keyword evidence="3" id="KW-0812">Transmembrane</keyword>
<feature type="transmembrane region" description="Helical" evidence="3">
    <location>
        <begin position="993"/>
        <end position="1019"/>
    </location>
</feature>
<feature type="compositionally biased region" description="Pro residues" evidence="2">
    <location>
        <begin position="27"/>
        <end position="51"/>
    </location>
</feature>
<keyword evidence="3" id="KW-0472">Membrane</keyword>
<feature type="chain" id="PRO_5002359495" evidence="4">
    <location>
        <begin position="21"/>
        <end position="1188"/>
    </location>
</feature>
<keyword evidence="3" id="KW-1133">Transmembrane helix</keyword>
<feature type="compositionally biased region" description="Pro residues" evidence="2">
    <location>
        <begin position="486"/>
        <end position="500"/>
    </location>
</feature>
<evidence type="ECO:0000313" key="6">
    <source>
        <dbReference type="Proteomes" id="UP000006591"/>
    </source>
</evidence>
<evidence type="ECO:0000256" key="2">
    <source>
        <dbReference type="SAM" id="MobiDB-lite"/>
    </source>
</evidence>
<dbReference type="Gramene" id="ONIVA01G04560.1">
    <property type="protein sequence ID" value="ONIVA01G04560.1"/>
    <property type="gene ID" value="ONIVA01G04560"/>
</dbReference>
<feature type="transmembrane region" description="Helical" evidence="3">
    <location>
        <begin position="646"/>
        <end position="676"/>
    </location>
</feature>
<keyword evidence="1 4" id="KW-0732">Signal</keyword>
<dbReference type="EnsemblPlants" id="ONIVA01G04560.1">
    <property type="protein sequence ID" value="ONIVA01G04560.1"/>
    <property type="gene ID" value="ONIVA01G04560"/>
</dbReference>
<feature type="region of interest" description="Disordered" evidence="2">
    <location>
        <begin position="851"/>
        <end position="870"/>
    </location>
</feature>
<organism evidence="5">
    <name type="scientific">Oryza nivara</name>
    <name type="common">Indian wild rice</name>
    <name type="synonym">Oryza sativa f. spontanea</name>
    <dbReference type="NCBI Taxonomy" id="4536"/>
    <lineage>
        <taxon>Eukaryota</taxon>
        <taxon>Viridiplantae</taxon>
        <taxon>Streptophyta</taxon>
        <taxon>Embryophyta</taxon>
        <taxon>Tracheophyta</taxon>
        <taxon>Spermatophyta</taxon>
        <taxon>Magnoliopsida</taxon>
        <taxon>Liliopsida</taxon>
        <taxon>Poales</taxon>
        <taxon>Poaceae</taxon>
        <taxon>BOP clade</taxon>
        <taxon>Oryzoideae</taxon>
        <taxon>Oryzeae</taxon>
        <taxon>Oryzinae</taxon>
        <taxon>Oryza</taxon>
    </lineage>
</organism>
<keyword evidence="6" id="KW-1185">Reference proteome</keyword>
<evidence type="ECO:0000256" key="1">
    <source>
        <dbReference type="ARBA" id="ARBA00022729"/>
    </source>
</evidence>
<evidence type="ECO:0000256" key="4">
    <source>
        <dbReference type="SAM" id="SignalP"/>
    </source>
</evidence>
<feature type="compositionally biased region" description="Pro residues" evidence="2">
    <location>
        <begin position="855"/>
        <end position="866"/>
    </location>
</feature>
<reference evidence="5" key="1">
    <citation type="submission" date="2015-04" db="UniProtKB">
        <authorList>
            <consortium name="EnsemblPlants"/>
        </authorList>
    </citation>
    <scope>IDENTIFICATION</scope>
    <source>
        <strain evidence="5">SL10</strain>
    </source>
</reference>
<sequence>MAAFLHLAILVSLLAAGATANNGYTTPSPPPPPPPQQHTPSPPPPATPPPAHQSDKVLVRVEGKVYCQSCEHRNSWSLDGARPLRGAEVSVTCRDAKNRAAWWRLAVADESGYFLAEFGVTGASDFLGADPRGACYARLLSSPDRKCDGLTNINAGMVGAPLRDEGKRWPGQGYDNVQYTPPAYSDKLLVRVEGMVYCQSCAYRNTHSLDGAVQLPKAEVSVTCHDAKNRVMECKRAIADESGYFLTELGVTKVSDFFMGDPRKACHVRLQASPDFKCNNPTNINYSSIEGAPLRDEDKRWTGQGYDNLPLAILVSLLAAGATANNGYTTPSLPPPPQQQYTPPPPAHSDKLLVRVEGMVYCQSCVYRNTHSLNGAMPLPKAEVSVTCHDAKNRVMECKRAIADESGYFQTELGVTKVSDFFMGDPSKACHVRLQASPEFKCNNPTNINYSSIEGASLPMAAFLPLAILVSLLAAGATANNGYTTPSPPPPQQYTPPPPAHSDKLLVRVEGMVYCQSCAYRNTHSLNGAMPLPKAEVSVTCHDTKNRVMECKRAIADESGYFQTELGVTKVSDFFMGDPSKACHVRLQASPDFKCNNPTNINYSDIKGAPLRDEGKRWTGQGYDNRGSDVFGSGGSGRRKVERGSLAATAMAAFHPLAIIMFVSLLAAGVTANYGYTTPSPSPPPPPPQQQYTPPAHSNKLLVKVEGMVYCQSCAQRNTHSLEGAKPLPKAEVSVICHDAKNHVMVRCRRAVTDDNGYFRAELDETKVSDFYMGDPRKACYVRLRASSDFECNNPTNINYSSIEGAPLRDEGKRWADHDYYNVIAMADFLPLAILVFVSLMSTGATANYGYTTPSPSPPPPPPQQYTPPAHSDKLLVKVEGMVYCQSCMQRNTHSLEGAKPLPKAEVSVICHDAKNRAMVRCRRAVANDNGYFLAELDETKVSDFYMGDPRKACYVRLRASPDIECNNPTNINYSSIEGAPLRDEGKRWADHGYYNVIAMAAFHPLAVIVFVSLLAAGATANYGYTTPSPPPPPPPQQHTPPAHSNKLLVKVEGMVYCQSCAQRNTHSLEGAKPLPKAEVSVICHDAKNRVMVRCHRAVANDNGYFLAELDETKVSDFYMGDPRKACYVRLRASPDFECNNPTNINYSSIEGAPLRDEGKRWADHDYYNVMYATGPLAFRPAICPPKH</sequence>
<protein>
    <submittedName>
        <fullName evidence="5">Uncharacterized protein</fullName>
    </submittedName>
</protein>
<reference evidence="5" key="2">
    <citation type="submission" date="2018-04" db="EMBL/GenBank/DDBJ databases">
        <title>OnivRS2 (Oryza nivara Reference Sequence Version 2).</title>
        <authorList>
            <person name="Zhang J."/>
            <person name="Kudrna D."/>
            <person name="Lee S."/>
            <person name="Talag J."/>
            <person name="Rajasekar S."/>
            <person name="Welchert J."/>
            <person name="Hsing Y.-I."/>
            <person name="Wing R.A."/>
        </authorList>
    </citation>
    <scope>NUCLEOTIDE SEQUENCE [LARGE SCALE GENOMIC DNA]</scope>
</reference>
<dbReference type="PANTHER" id="PTHR33470">
    <property type="entry name" value="OS01G0164075 PROTEIN"/>
    <property type="match status" value="1"/>
</dbReference>
<dbReference type="eggNOG" id="ENOG502RY0E">
    <property type="taxonomic scope" value="Eukaryota"/>
</dbReference>
<name>A0A0E0FGN5_ORYNI</name>
<feature type="region of interest" description="Disordered" evidence="2">
    <location>
        <begin position="22"/>
        <end position="53"/>
    </location>
</feature>
<dbReference type="HOGENOM" id="CLU_272188_0_0_1"/>
<dbReference type="Pfam" id="PF01190">
    <property type="entry name" value="Pollen_Ole_e_1"/>
    <property type="match status" value="7"/>
</dbReference>
<dbReference type="AlphaFoldDB" id="A0A0E0FGN5"/>
<accession>A0A0E0FGN5</accession>
<evidence type="ECO:0000313" key="5">
    <source>
        <dbReference type="EnsemblPlants" id="ONIVA01G04560.1"/>
    </source>
</evidence>